<dbReference type="Proteomes" id="UP000053800">
    <property type="component" value="Unassembled WGS sequence"/>
</dbReference>
<dbReference type="EMBL" id="KN848894">
    <property type="protein sequence ID" value="KIR63908.1"/>
    <property type="molecule type" value="Genomic_DNA"/>
</dbReference>
<evidence type="ECO:0000313" key="1">
    <source>
        <dbReference type="EMBL" id="KIR63908.1"/>
    </source>
</evidence>
<keyword evidence="2" id="KW-1185">Reference proteome</keyword>
<name>A0ABR5BC53_CRYGA</name>
<accession>A0ABR5BC53</accession>
<gene>
    <name evidence="1" type="ORF">I314_02689</name>
</gene>
<organism evidence="1 2">
    <name type="scientific">Cryptococcus bacillisporus CA1873</name>
    <dbReference type="NCBI Taxonomy" id="1296111"/>
    <lineage>
        <taxon>Eukaryota</taxon>
        <taxon>Fungi</taxon>
        <taxon>Dikarya</taxon>
        <taxon>Basidiomycota</taxon>
        <taxon>Agaricomycotina</taxon>
        <taxon>Tremellomycetes</taxon>
        <taxon>Tremellales</taxon>
        <taxon>Cryptococcaceae</taxon>
        <taxon>Cryptococcus</taxon>
        <taxon>Cryptococcus gattii species complex</taxon>
    </lineage>
</organism>
<proteinExistence type="predicted"/>
<reference evidence="1 2" key="1">
    <citation type="submission" date="2015-01" db="EMBL/GenBank/DDBJ databases">
        <title>The Genome Sequence of Cryptococcus gattii CA1873.</title>
        <authorList>
            <consortium name="The Broad Institute Genomics Platform"/>
            <person name="Cuomo C."/>
            <person name="Litvintseva A."/>
            <person name="Chen Y."/>
            <person name="Heitman J."/>
            <person name="Sun S."/>
            <person name="Springer D."/>
            <person name="Dromer F."/>
            <person name="Young S."/>
            <person name="Zeng Q."/>
            <person name="Gargeya S."/>
            <person name="Abouelleil A."/>
            <person name="Alvarado L."/>
            <person name="Chapman S.B."/>
            <person name="Gainer-Dewar J."/>
            <person name="Goldberg J."/>
            <person name="Griggs A."/>
            <person name="Gujja S."/>
            <person name="Hansen M."/>
            <person name="Howarth C."/>
            <person name="Imamovic A."/>
            <person name="Larimer J."/>
            <person name="Murphy C."/>
            <person name="Naylor J."/>
            <person name="Pearson M."/>
            <person name="Priest M."/>
            <person name="Roberts A."/>
            <person name="Saif S."/>
            <person name="Shea T."/>
            <person name="Sykes S."/>
            <person name="Wortman J."/>
            <person name="Nusbaum C."/>
            <person name="Birren B."/>
        </authorList>
    </citation>
    <scope>NUCLEOTIDE SEQUENCE [LARGE SCALE GENOMIC DNA]</scope>
    <source>
        <strain evidence="1 2">CA1873</strain>
    </source>
</reference>
<sequence>MTLAPTQSVSSTLSESPAQSAFWSTVSSAVSIPYKIYNGTRVFFQECKARLDIKEPLFIFHTELSVDWASIRLAGELCTDNPCIEYYYLAGNPHLDRQKYHFMRFMLEDGTTLERNEYCKAWAVTKQAVIFFEGIQESLKAWENPAEPKYEDEILRVGAMLKKWKAYLERNEYCKAWAVTKQAVIFFEGIQESLKAWENPAEPKYEDEILRVGAMLKKWKAYLAELTFSMHTLRVWEIEQRVPEKWAAIPAYDYDNPHIFPFKTINSAGEKEIRSLTPLFIPLSKHVIKLHEEGFDEEWFDLWDRLKPDPEKYAPYHLPLERPWPYKDIALRKKTGENRE</sequence>
<evidence type="ECO:0000313" key="2">
    <source>
        <dbReference type="Proteomes" id="UP000053800"/>
    </source>
</evidence>
<protein>
    <submittedName>
        <fullName evidence="1">Uncharacterized protein</fullName>
    </submittedName>
</protein>